<feature type="domain" description="Helix-hairpin-helix DNA-binding motif class 1" evidence="2">
    <location>
        <begin position="150"/>
        <end position="169"/>
    </location>
</feature>
<dbReference type="AlphaFoldDB" id="A0A9P2TBU8"/>
<dbReference type="EMBL" id="AOSG01000021">
    <property type="protein sequence ID" value="EOR72125.1"/>
    <property type="molecule type" value="Genomic_DNA"/>
</dbReference>
<evidence type="ECO:0000313" key="3">
    <source>
        <dbReference type="EMBL" id="EOR72125.1"/>
    </source>
</evidence>
<dbReference type="SMART" id="SM00278">
    <property type="entry name" value="HhH1"/>
    <property type="match status" value="2"/>
</dbReference>
<dbReference type="InterPro" id="IPR019554">
    <property type="entry name" value="Soluble_ligand-bd"/>
</dbReference>
<dbReference type="GO" id="GO:0003677">
    <property type="term" value="F:DNA binding"/>
    <property type="evidence" value="ECO:0007669"/>
    <property type="project" value="UniProtKB-KW"/>
</dbReference>
<comment type="caution">
    <text evidence="3">The sequence shown here is derived from an EMBL/GenBank/DDBJ whole genome shotgun (WGS) entry which is preliminary data.</text>
</comment>
<dbReference type="GO" id="GO:0015627">
    <property type="term" value="C:type II protein secretion system complex"/>
    <property type="evidence" value="ECO:0007669"/>
    <property type="project" value="TreeGrafter"/>
</dbReference>
<name>A0A9P2TBU8_THEFU</name>
<keyword evidence="3" id="KW-0238">DNA-binding</keyword>
<dbReference type="Pfam" id="PF12836">
    <property type="entry name" value="HHH_3"/>
    <property type="match status" value="1"/>
</dbReference>
<evidence type="ECO:0000259" key="2">
    <source>
        <dbReference type="SMART" id="SM00278"/>
    </source>
</evidence>
<keyword evidence="4" id="KW-1185">Reference proteome</keyword>
<proteinExistence type="predicted"/>
<sequence length="206" mass="20728">MELRPRVTLSGVAALALVCLLAAGVTGWFMLNARPESAPAPPQEAVPSGPHPSPAAEASPAGTVVVHVGGDVVSPGIVTLPAGSRVADALDAAGGPRPDADLGFLNLARPLVDGEQILVGVTPSPMAGEGEGPGLPAGDGRIDLNTATADQLQTLPGIGPVLAQRIIDHRASIGGFTSVEQLHDVTGIGDRRFAELRDLVYVGGAP</sequence>
<dbReference type="GO" id="GO:0015628">
    <property type="term" value="P:protein secretion by the type II secretion system"/>
    <property type="evidence" value="ECO:0007669"/>
    <property type="project" value="TreeGrafter"/>
</dbReference>
<evidence type="ECO:0000313" key="4">
    <source>
        <dbReference type="Proteomes" id="UP000014184"/>
    </source>
</evidence>
<feature type="compositionally biased region" description="Pro residues" evidence="1">
    <location>
        <begin position="38"/>
        <end position="53"/>
    </location>
</feature>
<dbReference type="PANTHER" id="PTHR21180">
    <property type="entry name" value="ENDONUCLEASE/EXONUCLEASE/PHOSPHATASE FAMILY DOMAIN-CONTAINING PROTEIN 1"/>
    <property type="match status" value="1"/>
</dbReference>
<accession>A0A9P2TBU8</accession>
<gene>
    <name evidence="3" type="ORF">TM51_04503</name>
</gene>
<dbReference type="Pfam" id="PF10531">
    <property type="entry name" value="SLBB"/>
    <property type="match status" value="1"/>
</dbReference>
<dbReference type="SUPFAM" id="SSF47781">
    <property type="entry name" value="RuvA domain 2-like"/>
    <property type="match status" value="1"/>
</dbReference>
<dbReference type="Proteomes" id="UP000014184">
    <property type="component" value="Unassembled WGS sequence"/>
</dbReference>
<reference evidence="3 4" key="1">
    <citation type="journal article" date="2013" name="Genome Announc.">
        <title>Draft Genome Sequence of the Lignocellulose Decomposer Thermobifida fusca Strain TM51.</title>
        <authorList>
            <person name="Toth A."/>
            <person name="Barna T."/>
            <person name="Nagy I."/>
            <person name="Horvath B."/>
            <person name="Nagy I."/>
            <person name="Tancsics A."/>
            <person name="Kriszt B."/>
            <person name="Baka E."/>
            <person name="Fekete C."/>
            <person name="Kukolya J."/>
        </authorList>
    </citation>
    <scope>NUCLEOTIDE SEQUENCE [LARGE SCALE GENOMIC DNA]</scope>
    <source>
        <strain evidence="3 4">TM51</strain>
    </source>
</reference>
<feature type="domain" description="Helix-hairpin-helix DNA-binding motif class 1" evidence="2">
    <location>
        <begin position="180"/>
        <end position="199"/>
    </location>
</feature>
<organism evidence="3 4">
    <name type="scientific">Thermobifida fusca TM51</name>
    <dbReference type="NCBI Taxonomy" id="1169414"/>
    <lineage>
        <taxon>Bacteria</taxon>
        <taxon>Bacillati</taxon>
        <taxon>Actinomycetota</taxon>
        <taxon>Actinomycetes</taxon>
        <taxon>Streptosporangiales</taxon>
        <taxon>Nocardiopsidaceae</taxon>
        <taxon>Thermobifida</taxon>
    </lineage>
</organism>
<feature type="region of interest" description="Disordered" evidence="1">
    <location>
        <begin position="36"/>
        <end position="61"/>
    </location>
</feature>
<dbReference type="InterPro" id="IPR010994">
    <property type="entry name" value="RuvA_2-like"/>
</dbReference>
<dbReference type="GO" id="GO:0006281">
    <property type="term" value="P:DNA repair"/>
    <property type="evidence" value="ECO:0007669"/>
    <property type="project" value="InterPro"/>
</dbReference>
<dbReference type="Gene3D" id="1.10.150.280">
    <property type="entry name" value="AF1531-like domain"/>
    <property type="match status" value="1"/>
</dbReference>
<dbReference type="InterPro" id="IPR051675">
    <property type="entry name" value="Endo/Exo/Phosphatase_dom_1"/>
</dbReference>
<dbReference type="Gene3D" id="3.10.560.10">
    <property type="entry name" value="Outer membrane lipoprotein wza domain like"/>
    <property type="match status" value="1"/>
</dbReference>
<protein>
    <submittedName>
        <fullName evidence="3">Helix-hairpin-helix DNA-binding protein</fullName>
    </submittedName>
</protein>
<evidence type="ECO:0000256" key="1">
    <source>
        <dbReference type="SAM" id="MobiDB-lite"/>
    </source>
</evidence>
<dbReference type="PANTHER" id="PTHR21180:SF32">
    <property type="entry name" value="ENDONUCLEASE_EXONUCLEASE_PHOSPHATASE FAMILY DOMAIN-CONTAINING PROTEIN 1"/>
    <property type="match status" value="1"/>
</dbReference>
<dbReference type="InterPro" id="IPR003583">
    <property type="entry name" value="Hlx-hairpin-Hlx_DNA-bd_motif"/>
</dbReference>